<dbReference type="Proteomes" id="UP000663882">
    <property type="component" value="Unassembled WGS sequence"/>
</dbReference>
<dbReference type="PANTHER" id="PTHR45641:SF19">
    <property type="entry name" value="NEPHROCYSTIN-3"/>
    <property type="match status" value="1"/>
</dbReference>
<dbReference type="Gene3D" id="1.25.40.10">
    <property type="entry name" value="Tetratricopeptide repeat domain"/>
    <property type="match status" value="3"/>
</dbReference>
<evidence type="ECO:0000256" key="3">
    <source>
        <dbReference type="PROSITE-ProRule" id="PRU00339"/>
    </source>
</evidence>
<comment type="caution">
    <text evidence="5">The sequence shown here is derived from an EMBL/GenBank/DDBJ whole genome shotgun (WGS) entry which is preliminary data.</text>
</comment>
<feature type="repeat" description="TPR" evidence="3">
    <location>
        <begin position="395"/>
        <end position="428"/>
    </location>
</feature>
<dbReference type="PROSITE" id="PS50293">
    <property type="entry name" value="TPR_REGION"/>
    <property type="match status" value="4"/>
</dbReference>
<evidence type="ECO:0000256" key="1">
    <source>
        <dbReference type="ARBA" id="ARBA00022737"/>
    </source>
</evidence>
<evidence type="ECO:0000313" key="5">
    <source>
        <dbReference type="EMBL" id="CAF1263272.1"/>
    </source>
</evidence>
<sequence>MGCGSSTNTVSPVKDSSSSPTNITIQPQRYQQTVGNVEQDEQHAQIEDLVQNFFLVWLDNHLNESKEDFHNSLTKLHRTIDVIEKFSDANECIMHISRSENKKIFLVVSGKLTNDIVPLTHDKSQIYAIYIFCFDKSKYEQWVTEKWPKIRGVFTDIDSISDSLRQAVRDCDDDDIKITGQIEPSFMYSMLFKEIVLEIHFDLEKEIPALAEYARQMYKDKSEQLPIIDEFVQKYKGNIDNNPVRWYTDECFTYKMLNKALGRLDVTTLLKIGFFMRDLHRNIEELHEKQINNHDTPFPETVYRDDDPNLATSYNNIGAVYKNMGDYSRALEYYEKAHKIKEKALPPNHPDLATSYGNIGQVYNNMGDYSKAREFYEKAHQIYEKALPPNHPDLATSYINIGQVYNNMGDYSKACEFYEKAHKIYEKALPPNHPDLATSYINIGQVNNNMGDYSEAREVFEKAQNIYERALPPNHPDLAGSHLNFAACYERMGNYAAALKALQSAFQIQQKAFQEALNIQENVQCNPLECATTYINLGETYREMEDYSTALTYFQKGLEIREKKLSKSHPDLAVIYHNMAKLYLSTRQYNMAMKNVQQAIEIAQEKLSLTHPHLLEYKETFEKIQKKM</sequence>
<keyword evidence="2 3" id="KW-0802">TPR repeat</keyword>
<dbReference type="PROSITE" id="PS50005">
    <property type="entry name" value="TPR"/>
    <property type="match status" value="6"/>
</dbReference>
<dbReference type="SUPFAM" id="SSF48452">
    <property type="entry name" value="TPR-like"/>
    <property type="match status" value="2"/>
</dbReference>
<keyword evidence="1" id="KW-0677">Repeat</keyword>
<accession>A0A815ARG6</accession>
<dbReference type="EMBL" id="CAJNOO010002388">
    <property type="protein sequence ID" value="CAF1263272.1"/>
    <property type="molecule type" value="Genomic_DNA"/>
</dbReference>
<feature type="repeat" description="TPR" evidence="3">
    <location>
        <begin position="437"/>
        <end position="470"/>
    </location>
</feature>
<feature type="repeat" description="TPR" evidence="3">
    <location>
        <begin position="573"/>
        <end position="606"/>
    </location>
</feature>
<dbReference type="OrthoDB" id="5986190at2759"/>
<dbReference type="PANTHER" id="PTHR45641">
    <property type="entry name" value="TETRATRICOPEPTIDE REPEAT PROTEIN (AFU_ORTHOLOGUE AFUA_6G03870)"/>
    <property type="match status" value="1"/>
</dbReference>
<dbReference type="InterPro" id="IPR011990">
    <property type="entry name" value="TPR-like_helical_dom_sf"/>
</dbReference>
<proteinExistence type="predicted"/>
<dbReference type="SMART" id="SM00028">
    <property type="entry name" value="TPR"/>
    <property type="match status" value="7"/>
</dbReference>
<feature type="repeat" description="TPR" evidence="3">
    <location>
        <begin position="311"/>
        <end position="344"/>
    </location>
</feature>
<feature type="repeat" description="TPR" evidence="3">
    <location>
        <begin position="531"/>
        <end position="564"/>
    </location>
</feature>
<name>A0A815ARG6_9BILA</name>
<evidence type="ECO:0000313" key="6">
    <source>
        <dbReference type="Proteomes" id="UP000663882"/>
    </source>
</evidence>
<dbReference type="Pfam" id="PF13424">
    <property type="entry name" value="TPR_12"/>
    <property type="match status" value="3"/>
</dbReference>
<dbReference type="AlphaFoldDB" id="A0A815ARG6"/>
<dbReference type="InterPro" id="IPR019734">
    <property type="entry name" value="TPR_rpt"/>
</dbReference>
<evidence type="ECO:0000256" key="2">
    <source>
        <dbReference type="ARBA" id="ARBA00022803"/>
    </source>
</evidence>
<reference evidence="5" key="1">
    <citation type="submission" date="2021-02" db="EMBL/GenBank/DDBJ databases">
        <authorList>
            <person name="Nowell W R."/>
        </authorList>
    </citation>
    <scope>NUCLEOTIDE SEQUENCE</scope>
</reference>
<feature type="region of interest" description="Disordered" evidence="4">
    <location>
        <begin position="1"/>
        <end position="24"/>
    </location>
</feature>
<protein>
    <submittedName>
        <fullName evidence="5">Uncharacterized protein</fullName>
    </submittedName>
</protein>
<feature type="repeat" description="TPR" evidence="3">
    <location>
        <begin position="353"/>
        <end position="386"/>
    </location>
</feature>
<evidence type="ECO:0000256" key="4">
    <source>
        <dbReference type="SAM" id="MobiDB-lite"/>
    </source>
</evidence>
<gene>
    <name evidence="5" type="ORF">RFH988_LOCUS27794</name>
</gene>
<organism evidence="5 6">
    <name type="scientific">Rotaria sordida</name>
    <dbReference type="NCBI Taxonomy" id="392033"/>
    <lineage>
        <taxon>Eukaryota</taxon>
        <taxon>Metazoa</taxon>
        <taxon>Spiralia</taxon>
        <taxon>Gnathifera</taxon>
        <taxon>Rotifera</taxon>
        <taxon>Eurotatoria</taxon>
        <taxon>Bdelloidea</taxon>
        <taxon>Philodinida</taxon>
        <taxon>Philodinidae</taxon>
        <taxon>Rotaria</taxon>
    </lineage>
</organism>